<keyword evidence="6" id="KW-1185">Reference proteome</keyword>
<dbReference type="Gene3D" id="3.40.50.12230">
    <property type="match status" value="1"/>
</dbReference>
<dbReference type="SUPFAM" id="SSF47336">
    <property type="entry name" value="ACP-like"/>
    <property type="match status" value="1"/>
</dbReference>
<dbReference type="GO" id="GO:0004497">
    <property type="term" value="F:monooxygenase activity"/>
    <property type="evidence" value="ECO:0007669"/>
    <property type="project" value="UniProtKB-KW"/>
</dbReference>
<dbReference type="CDD" id="cd05930">
    <property type="entry name" value="A_NRPS"/>
    <property type="match status" value="1"/>
</dbReference>
<dbReference type="SUPFAM" id="SSF50486">
    <property type="entry name" value="FMT C-terminal domain-like"/>
    <property type="match status" value="1"/>
</dbReference>
<accession>A0A1R3X0M1</accession>
<dbReference type="InterPro" id="IPR036736">
    <property type="entry name" value="ACP-like_sf"/>
</dbReference>
<feature type="region of interest" description="Disordered" evidence="3">
    <location>
        <begin position="1488"/>
        <end position="1520"/>
    </location>
</feature>
<dbReference type="FunFam" id="1.10.1200.10:FF:000016">
    <property type="entry name" value="Non-ribosomal peptide synthase"/>
    <property type="match status" value="1"/>
</dbReference>
<protein>
    <submittedName>
        <fullName evidence="5">Natural product biosynthesis luciferase-like monooxygenase domain-containing protein</fullName>
    </submittedName>
</protein>
<organism evidence="5 6">
    <name type="scientific">Pontibaca methylaminivorans</name>
    <dbReference type="NCBI Taxonomy" id="515897"/>
    <lineage>
        <taxon>Bacteria</taxon>
        <taxon>Pseudomonadati</taxon>
        <taxon>Pseudomonadota</taxon>
        <taxon>Alphaproteobacteria</taxon>
        <taxon>Rhodobacterales</taxon>
        <taxon>Roseobacteraceae</taxon>
        <taxon>Pontibaca</taxon>
    </lineage>
</organism>
<dbReference type="GO" id="GO:0016705">
    <property type="term" value="F:oxidoreductase activity, acting on paired donors, with incorporation or reduction of molecular oxygen"/>
    <property type="evidence" value="ECO:0007669"/>
    <property type="project" value="InterPro"/>
</dbReference>
<dbReference type="InterPro" id="IPR036661">
    <property type="entry name" value="Luciferase-like_sf"/>
</dbReference>
<keyword evidence="2" id="KW-0597">Phosphoprotein</keyword>
<dbReference type="Pfam" id="PF00296">
    <property type="entry name" value="Bac_luciferase"/>
    <property type="match status" value="1"/>
</dbReference>
<dbReference type="NCBIfam" id="TIGR04020">
    <property type="entry name" value="seco_metab_LLM"/>
    <property type="match status" value="1"/>
</dbReference>
<dbReference type="GO" id="GO:0044550">
    <property type="term" value="P:secondary metabolite biosynthetic process"/>
    <property type="evidence" value="ECO:0007669"/>
    <property type="project" value="TreeGrafter"/>
</dbReference>
<dbReference type="OrthoDB" id="9803968at2"/>
<dbReference type="FunFam" id="3.30.300.30:FF:000010">
    <property type="entry name" value="Enterobactin synthetase component F"/>
    <property type="match status" value="1"/>
</dbReference>
<dbReference type="Gene3D" id="3.30.300.30">
    <property type="match status" value="1"/>
</dbReference>
<dbReference type="GO" id="GO:0043041">
    <property type="term" value="P:amino acid activation for nonribosomal peptide biosynthetic process"/>
    <property type="evidence" value="ECO:0007669"/>
    <property type="project" value="TreeGrafter"/>
</dbReference>
<keyword evidence="5" id="KW-0503">Monooxygenase</keyword>
<dbReference type="GO" id="GO:0005737">
    <property type="term" value="C:cytoplasm"/>
    <property type="evidence" value="ECO:0007669"/>
    <property type="project" value="TreeGrafter"/>
</dbReference>
<dbReference type="Pfam" id="PF00550">
    <property type="entry name" value="PP-binding"/>
    <property type="match status" value="1"/>
</dbReference>
<dbReference type="InterPro" id="IPR025110">
    <property type="entry name" value="AMP-bd_C"/>
</dbReference>
<keyword evidence="5" id="KW-0560">Oxidoreductase</keyword>
<dbReference type="STRING" id="515897.SAMN05421849_2041"/>
<dbReference type="Gene3D" id="3.30.559.30">
    <property type="entry name" value="Nonribosomal peptide synthetase, condensation domain"/>
    <property type="match status" value="1"/>
</dbReference>
<dbReference type="PANTHER" id="PTHR45527">
    <property type="entry name" value="NONRIBOSOMAL PEPTIDE SYNTHETASE"/>
    <property type="match status" value="1"/>
</dbReference>
<gene>
    <name evidence="5" type="ORF">SAMN05421849_2041</name>
</gene>
<dbReference type="RefSeq" id="WP_076649746.1">
    <property type="nucleotide sequence ID" value="NZ_FTPS01000001.1"/>
</dbReference>
<dbReference type="InterPro" id="IPR042099">
    <property type="entry name" value="ANL_N_sf"/>
</dbReference>
<dbReference type="Pfam" id="PF00501">
    <property type="entry name" value="AMP-binding"/>
    <property type="match status" value="2"/>
</dbReference>
<dbReference type="InterPro" id="IPR011251">
    <property type="entry name" value="Luciferase-like_dom"/>
</dbReference>
<evidence type="ECO:0000256" key="2">
    <source>
        <dbReference type="ARBA" id="ARBA00022553"/>
    </source>
</evidence>
<dbReference type="Gene3D" id="3.20.20.30">
    <property type="entry name" value="Luciferase-like domain"/>
    <property type="match status" value="1"/>
</dbReference>
<sequence>MTAFSCVLIGEESLVAGCGDMLRDRGHVIAAVVSADAGVRDWAQAQGITTHRDMQDLEGATFDWLFSIANLKVIARPVLDLARGGAINFHDGPLPDYAGLNTPVWALVNGRGQHGVTWHVIERGIDEGDILAERRFDVAADETAFSLNTKCYAQGLESFADVLAQLESGRLDRRPQDPALPREIFTRDRRPEAAGILDFTRPAEVISRLVRALDFGGYWNPLVRAKIVTDAGVVLIGTVEQVDGSGAPGTIIALNKESLTVACADGALRLGGLTDSTGQPLRPRDIAREGETLESPDPAERAAIDALIQRLLGAESFWREALAQAHPVELPLAARDNGEPDWQRHPVALGPEPAKALALIGALALRSAGEMVADLALRDGRLAADAAAHPGLVAPWVPLRIEGAETIPDAATRVMRTLDMLAGHGGYAADLIARDPAITAPMMPAIGVSLDLNEPIAGTALTFTMSGGQVALLRDRNRLDDAGLALLEERLQMLAGAPDGPIADIDILPPHERDLILDAWNRTRVPYDEALTLHHAFEAEVARHPDAPALVYEDSTLTYGELNARANAVAAQLIAAGVKRGDHVGIYLPRGPELLIGAMAILKAGGAYVPLDPAYPAERIAHYLGDSEAGVILTDAALRSGLPANTATIVEITPDTRAENVDGGAGAADLAYVIYTSGSTGTPKGVMVEHRNVSNFFTGMDAHIDHEQDGVWLSVTSLSFDISVLELFWTLARGFKIVLLGDENRAAVSGTSRPVLKRHLDFSLFYWGNDDGIGREKYRLLLDGARFADENGFCAVWTPERHFHAFGGPYPNPSITGAAVAAVTRNLEVRAGSCVAPLHHPIRIAEEWAVIDNLTNGRTGLAIASGWHPEDFVLRPENSPPKNKPAMYETIEMLRRMWRGEKVPFPMGGGKMVDVLTQPRPVSNELKIWVTTAGNPETWRDAGRIGANVLTHLLGQTIEEVGEKIKIYYQALRDSGHDPKDHNVTLMLHSYLAKDRETAREVARQPMKDYLAAATALVKQYAWTFPAFKKPRGVDNPMDIDLDSLDESEVDAILDFAFERYFEDSGLFGTVDDALVRAEQLKRIGVDEIGCLIDFGIAPDMVLEGLKPLAEALRRTNAPSDLEANDFSLTAQILRHGATHLQCTPSLARMITQNDEASLAVSQLRQMLIGGEGLPGELVEAVKRCTDARILNMYGPTETAIWSTVHPVDEAAPGIQPIGRPIANTVIRVLDEAGRPCPVGVPGELFIGGAGVVRGYWKRSDLTAERFVSDPFDPGERIYQTGDLVRWQSDGSLAYLGRTDHQVKIRGQRIELGEIETVLADFPGVESAVVIARELVAGDPRLLGYYTAAHDLPEADLRHHLGAALPEVMIPTHLVRLDSFPLTPNKKIDRNALPDPVQRGVQGTDPAARGDAPSGGTQARIAGIWARILGVEDIRAEDNFFQLGGHSLLAVQAHREIRAELDLPALSITDIFRFPTLAALASHVGGDEIVPPPPANDPETRAETMSRRRAMRAGRERKTG</sequence>
<dbReference type="PANTHER" id="PTHR45527:SF1">
    <property type="entry name" value="FATTY ACID SYNTHASE"/>
    <property type="match status" value="1"/>
</dbReference>
<dbReference type="Pfam" id="PF00551">
    <property type="entry name" value="Formyl_trans_N"/>
    <property type="match status" value="1"/>
</dbReference>
<dbReference type="InterPro" id="IPR020806">
    <property type="entry name" value="PKS_PP-bd"/>
</dbReference>
<dbReference type="Proteomes" id="UP000192455">
    <property type="component" value="Unassembled WGS sequence"/>
</dbReference>
<dbReference type="GO" id="GO:0072330">
    <property type="term" value="P:monocarboxylic acid biosynthetic process"/>
    <property type="evidence" value="ECO:0007669"/>
    <property type="project" value="UniProtKB-ARBA"/>
</dbReference>
<evidence type="ECO:0000256" key="3">
    <source>
        <dbReference type="SAM" id="MobiDB-lite"/>
    </source>
</evidence>
<proteinExistence type="predicted"/>
<dbReference type="Gene3D" id="3.40.50.12780">
    <property type="entry name" value="N-terminal domain of ligase-like"/>
    <property type="match status" value="1"/>
</dbReference>
<evidence type="ECO:0000313" key="5">
    <source>
        <dbReference type="EMBL" id="SIT84086.1"/>
    </source>
</evidence>
<evidence type="ECO:0000259" key="4">
    <source>
        <dbReference type="PROSITE" id="PS50075"/>
    </source>
</evidence>
<dbReference type="InterPro" id="IPR020845">
    <property type="entry name" value="AMP-binding_CS"/>
</dbReference>
<evidence type="ECO:0000313" key="6">
    <source>
        <dbReference type="Proteomes" id="UP000192455"/>
    </source>
</evidence>
<dbReference type="SMART" id="SM00823">
    <property type="entry name" value="PKS_PP"/>
    <property type="match status" value="1"/>
</dbReference>
<feature type="region of interest" description="Disordered" evidence="3">
    <location>
        <begin position="1388"/>
        <end position="1417"/>
    </location>
</feature>
<dbReference type="PROSITE" id="PS00455">
    <property type="entry name" value="AMP_BINDING"/>
    <property type="match status" value="1"/>
</dbReference>
<evidence type="ECO:0000256" key="1">
    <source>
        <dbReference type="ARBA" id="ARBA00022450"/>
    </source>
</evidence>
<dbReference type="FunFam" id="3.40.50.980:FF:000001">
    <property type="entry name" value="Non-ribosomal peptide synthetase"/>
    <property type="match status" value="1"/>
</dbReference>
<dbReference type="SUPFAM" id="SSF53328">
    <property type="entry name" value="Formyltransferase"/>
    <property type="match status" value="1"/>
</dbReference>
<dbReference type="Pfam" id="PF02911">
    <property type="entry name" value="Formyl_trans_C"/>
    <property type="match status" value="1"/>
</dbReference>
<dbReference type="Gene3D" id="3.40.50.980">
    <property type="match status" value="2"/>
</dbReference>
<feature type="domain" description="Carrier" evidence="4">
    <location>
        <begin position="1412"/>
        <end position="1488"/>
    </location>
</feature>
<dbReference type="Gene3D" id="1.10.1200.10">
    <property type="entry name" value="ACP-like"/>
    <property type="match status" value="1"/>
</dbReference>
<name>A0A1R3X0M1_9RHOB</name>
<dbReference type="InterPro" id="IPR000873">
    <property type="entry name" value="AMP-dep_synth/lig_dom"/>
</dbReference>
<dbReference type="SUPFAM" id="SSF52777">
    <property type="entry name" value="CoA-dependent acyltransferases"/>
    <property type="match status" value="1"/>
</dbReference>
<dbReference type="InterPro" id="IPR036477">
    <property type="entry name" value="Formyl_transf_N_sf"/>
</dbReference>
<dbReference type="PROSITE" id="PS50075">
    <property type="entry name" value="CARRIER"/>
    <property type="match status" value="1"/>
</dbReference>
<keyword evidence="1" id="KW-0596">Phosphopantetheine</keyword>
<dbReference type="InterPro" id="IPR009081">
    <property type="entry name" value="PP-bd_ACP"/>
</dbReference>
<dbReference type="EMBL" id="FTPS01000001">
    <property type="protein sequence ID" value="SIT84086.1"/>
    <property type="molecule type" value="Genomic_DNA"/>
</dbReference>
<dbReference type="InterPro" id="IPR011034">
    <property type="entry name" value="Formyl_transferase-like_C_sf"/>
</dbReference>
<dbReference type="Pfam" id="PF13193">
    <property type="entry name" value="AMP-binding_C"/>
    <property type="match status" value="1"/>
</dbReference>
<dbReference type="SUPFAM" id="SSF56801">
    <property type="entry name" value="Acetyl-CoA synthetase-like"/>
    <property type="match status" value="2"/>
</dbReference>
<dbReference type="CDD" id="cd08700">
    <property type="entry name" value="FMT_C_OzmH_like"/>
    <property type="match status" value="1"/>
</dbReference>
<dbReference type="InterPro" id="IPR005793">
    <property type="entry name" value="Formyl_trans_C"/>
</dbReference>
<dbReference type="GO" id="GO:0031177">
    <property type="term" value="F:phosphopantetheine binding"/>
    <property type="evidence" value="ECO:0007669"/>
    <property type="project" value="InterPro"/>
</dbReference>
<reference evidence="5 6" key="1">
    <citation type="submission" date="2017-01" db="EMBL/GenBank/DDBJ databases">
        <authorList>
            <person name="Mah S.A."/>
            <person name="Swanson W.J."/>
            <person name="Moy G.W."/>
            <person name="Vacquier V.D."/>
        </authorList>
    </citation>
    <scope>NUCLEOTIDE SEQUENCE [LARGE SCALE GENOMIC DNA]</scope>
    <source>
        <strain evidence="5 6">DSM 21219</strain>
    </source>
</reference>
<dbReference type="SUPFAM" id="SSF51679">
    <property type="entry name" value="Bacterial luciferase-like"/>
    <property type="match status" value="1"/>
</dbReference>
<dbReference type="InterPro" id="IPR045851">
    <property type="entry name" value="AMP-bd_C_sf"/>
</dbReference>
<dbReference type="InterPro" id="IPR024011">
    <property type="entry name" value="Biosynth_lucif-like_mOase_dom"/>
</dbReference>
<dbReference type="InterPro" id="IPR002376">
    <property type="entry name" value="Formyl_transf_N"/>
</dbReference>